<keyword evidence="1" id="KW-1133">Transmembrane helix</keyword>
<reference evidence="2 3" key="1">
    <citation type="submission" date="2018-11" db="EMBL/GenBank/DDBJ databases">
        <title>Clostridium sp. nov., a member of the family Erysipelotrichaceae isolated from pig faeces.</title>
        <authorList>
            <person name="Chang Y.-H."/>
        </authorList>
    </citation>
    <scope>NUCLEOTIDE SEQUENCE [LARGE SCALE GENOMIC DNA]</scope>
    <source>
        <strain evidence="2 3">YH-panp20</strain>
    </source>
</reference>
<comment type="caution">
    <text evidence="2">The sequence shown here is derived from an EMBL/GenBank/DDBJ whole genome shotgun (WGS) entry which is preliminary data.</text>
</comment>
<evidence type="ECO:0008006" key="4">
    <source>
        <dbReference type="Google" id="ProtNLM"/>
    </source>
</evidence>
<evidence type="ECO:0000256" key="1">
    <source>
        <dbReference type="SAM" id="Phobius"/>
    </source>
</evidence>
<feature type="transmembrane region" description="Helical" evidence="1">
    <location>
        <begin position="20"/>
        <end position="41"/>
    </location>
</feature>
<keyword evidence="1" id="KW-0472">Membrane</keyword>
<dbReference type="OrthoDB" id="4578823at2"/>
<organism evidence="2 3">
    <name type="scientific">Absicoccus porci</name>
    <dbReference type="NCBI Taxonomy" id="2486576"/>
    <lineage>
        <taxon>Bacteria</taxon>
        <taxon>Bacillati</taxon>
        <taxon>Bacillota</taxon>
        <taxon>Erysipelotrichia</taxon>
        <taxon>Erysipelotrichales</taxon>
        <taxon>Erysipelotrichaceae</taxon>
        <taxon>Absicoccus</taxon>
    </lineage>
</organism>
<evidence type="ECO:0000313" key="3">
    <source>
        <dbReference type="Proteomes" id="UP000276568"/>
    </source>
</evidence>
<evidence type="ECO:0000313" key="2">
    <source>
        <dbReference type="EMBL" id="RNM31851.1"/>
    </source>
</evidence>
<protein>
    <recommendedName>
        <fullName evidence="4">Transmembrane Fragile-X-F protein</fullName>
    </recommendedName>
</protein>
<keyword evidence="3" id="KW-1185">Reference proteome</keyword>
<accession>A0A3N0I4A1</accession>
<dbReference type="EMBL" id="RJQC01000001">
    <property type="protein sequence ID" value="RNM31851.1"/>
    <property type="molecule type" value="Genomic_DNA"/>
</dbReference>
<dbReference type="Proteomes" id="UP000276568">
    <property type="component" value="Unassembled WGS sequence"/>
</dbReference>
<proteinExistence type="predicted"/>
<gene>
    <name evidence="2" type="ORF">EDX97_01625</name>
</gene>
<sequence length="52" mass="6021">MSFCEALTITFIVLKLCHVIAWSWWLVLLPLFIQIAILFVFRGPDISPSENK</sequence>
<dbReference type="AlphaFoldDB" id="A0A3N0I4A1"/>
<keyword evidence="1" id="KW-0812">Transmembrane</keyword>
<name>A0A3N0I4A1_9FIRM</name>